<feature type="transmembrane region" description="Helical" evidence="8">
    <location>
        <begin position="45"/>
        <end position="66"/>
    </location>
</feature>
<sequence>MAPDMKLSQYDLVGLSAGNTTAMSAGQRHSVLFAQFVLRRHTGYFLINFYMPCSLLVVISWVGFWINREATADRIALGITTVLTMAFLGVDNRQDLPRISYSTALDLFVGVCFFFVLASIIQFASVHYSTTFGNGEVTLVSDDSDSSDDETALDTSLRDVPRLRYGGYGGMSSRAISKSNGAGRTSSSYAHAFGDGRACVDTKSGRYKMPCLLQFWNCLKGNAKYREMKLRVKPWGTNSVSRIDRFSRVSFPFAFSVFQVAYWLVYFDFSTSGQVKT</sequence>
<comment type="caution">
    <text evidence="10">The sequence shown here is derived from an EMBL/GenBank/DDBJ whole genome shotgun (WGS) entry which is preliminary data.</text>
</comment>
<feature type="transmembrane region" description="Helical" evidence="8">
    <location>
        <begin position="102"/>
        <end position="124"/>
    </location>
</feature>
<dbReference type="InterPro" id="IPR036719">
    <property type="entry name" value="Neuro-gated_channel_TM_sf"/>
</dbReference>
<evidence type="ECO:0000256" key="2">
    <source>
        <dbReference type="ARBA" id="ARBA00023157"/>
    </source>
</evidence>
<keyword evidence="6" id="KW-1071">Ligand-gated ion channel</keyword>
<feature type="domain" description="Neurotransmitter-gated ion-channel transmembrane" evidence="9">
    <location>
        <begin position="50"/>
        <end position="130"/>
    </location>
</feature>
<keyword evidence="6" id="KW-0813">Transport</keyword>
<dbReference type="InterPro" id="IPR038050">
    <property type="entry name" value="Neuro_actylchol_rec"/>
</dbReference>
<comment type="subcellular location">
    <subcellularLocation>
        <location evidence="7">Postsynaptic cell membrane</location>
        <topology evidence="7">Multi-pass membrane protein</topology>
    </subcellularLocation>
</comment>
<feature type="transmembrane region" description="Helical" evidence="8">
    <location>
        <begin position="249"/>
        <end position="269"/>
    </location>
</feature>
<keyword evidence="8" id="KW-0812">Transmembrane</keyword>
<dbReference type="InterPro" id="IPR006028">
    <property type="entry name" value="GABAA/Glycine_rcpt"/>
</dbReference>
<dbReference type="SUPFAM" id="SSF90112">
    <property type="entry name" value="Neurotransmitter-gated ion-channel transmembrane pore"/>
    <property type="match status" value="1"/>
</dbReference>
<dbReference type="GO" id="GO:0005216">
    <property type="term" value="F:monoatomic ion channel activity"/>
    <property type="evidence" value="ECO:0007669"/>
    <property type="project" value="InterPro"/>
</dbReference>
<keyword evidence="4" id="KW-0325">Glycoprotein</keyword>
<name>A0AAD9NSP8_RIDPI</name>
<dbReference type="InterPro" id="IPR001390">
    <property type="entry name" value="GABAAa_rcpt"/>
</dbReference>
<dbReference type="GO" id="GO:0045211">
    <property type="term" value="C:postsynaptic membrane"/>
    <property type="evidence" value="ECO:0007669"/>
    <property type="project" value="UniProtKB-SubCell"/>
</dbReference>
<evidence type="ECO:0000259" key="9">
    <source>
        <dbReference type="Pfam" id="PF02932"/>
    </source>
</evidence>
<reference evidence="10" key="1">
    <citation type="journal article" date="2023" name="Mol. Biol. Evol.">
        <title>Third-Generation Sequencing Reveals the Adaptive Role of the Epigenome in Three Deep-Sea Polychaetes.</title>
        <authorList>
            <person name="Perez M."/>
            <person name="Aroh O."/>
            <person name="Sun Y."/>
            <person name="Lan Y."/>
            <person name="Juniper S.K."/>
            <person name="Young C.R."/>
            <person name="Angers B."/>
            <person name="Qian P.Y."/>
        </authorList>
    </citation>
    <scope>NUCLEOTIDE SEQUENCE</scope>
    <source>
        <strain evidence="10">R07B-5</strain>
    </source>
</reference>
<keyword evidence="6" id="KW-0407">Ion channel</keyword>
<keyword evidence="8" id="KW-0472">Membrane</keyword>
<gene>
    <name evidence="10" type="ORF">NP493_565g00018</name>
</gene>
<evidence type="ECO:0000313" key="11">
    <source>
        <dbReference type="Proteomes" id="UP001209878"/>
    </source>
</evidence>
<dbReference type="GO" id="GO:0004890">
    <property type="term" value="F:GABA-A receptor activity"/>
    <property type="evidence" value="ECO:0007669"/>
    <property type="project" value="InterPro"/>
</dbReference>
<evidence type="ECO:0000256" key="8">
    <source>
        <dbReference type="SAM" id="Phobius"/>
    </source>
</evidence>
<keyword evidence="11" id="KW-1185">Reference proteome</keyword>
<dbReference type="PRINTS" id="PR01079">
    <property type="entry name" value="GABAARALPHA"/>
</dbReference>
<dbReference type="Proteomes" id="UP001209878">
    <property type="component" value="Unassembled WGS sequence"/>
</dbReference>
<keyword evidence="5" id="KW-0628">Postsynaptic cell membrane</keyword>
<evidence type="ECO:0000256" key="4">
    <source>
        <dbReference type="ARBA" id="ARBA00023180"/>
    </source>
</evidence>
<keyword evidence="1" id="KW-0770">Synapse</keyword>
<dbReference type="Gene3D" id="1.20.58.390">
    <property type="entry name" value="Neurotransmitter-gated ion-channel transmembrane domain"/>
    <property type="match status" value="1"/>
</dbReference>
<dbReference type="AlphaFoldDB" id="A0AAD9NSP8"/>
<evidence type="ECO:0000256" key="1">
    <source>
        <dbReference type="ARBA" id="ARBA00023018"/>
    </source>
</evidence>
<keyword evidence="2" id="KW-1015">Disulfide bond</keyword>
<keyword evidence="3" id="KW-0675">Receptor</keyword>
<evidence type="ECO:0000313" key="10">
    <source>
        <dbReference type="EMBL" id="KAK2178014.1"/>
    </source>
</evidence>
<evidence type="ECO:0000256" key="7">
    <source>
        <dbReference type="ARBA" id="ARBA00034104"/>
    </source>
</evidence>
<dbReference type="InterPro" id="IPR006201">
    <property type="entry name" value="Neur_channel"/>
</dbReference>
<dbReference type="Pfam" id="PF02932">
    <property type="entry name" value="Neur_chan_memb"/>
    <property type="match status" value="1"/>
</dbReference>
<protein>
    <recommendedName>
        <fullName evidence="9">Neurotransmitter-gated ion-channel transmembrane domain-containing protein</fullName>
    </recommendedName>
</protein>
<evidence type="ECO:0000256" key="3">
    <source>
        <dbReference type="ARBA" id="ARBA00023170"/>
    </source>
</evidence>
<evidence type="ECO:0000256" key="6">
    <source>
        <dbReference type="ARBA" id="ARBA00023286"/>
    </source>
</evidence>
<dbReference type="PANTHER" id="PTHR18945">
    <property type="entry name" value="NEUROTRANSMITTER GATED ION CHANNEL"/>
    <property type="match status" value="1"/>
</dbReference>
<dbReference type="PRINTS" id="PR00253">
    <property type="entry name" value="GABAARECEPTR"/>
</dbReference>
<evidence type="ECO:0000256" key="5">
    <source>
        <dbReference type="ARBA" id="ARBA00023257"/>
    </source>
</evidence>
<keyword evidence="8" id="KW-1133">Transmembrane helix</keyword>
<proteinExistence type="predicted"/>
<keyword evidence="6" id="KW-0406">Ion transport</keyword>
<accession>A0AAD9NSP8</accession>
<dbReference type="InterPro" id="IPR006029">
    <property type="entry name" value="Neurotrans-gated_channel_TM"/>
</dbReference>
<dbReference type="EMBL" id="JAODUO010000565">
    <property type="protein sequence ID" value="KAK2178014.1"/>
    <property type="molecule type" value="Genomic_DNA"/>
</dbReference>
<dbReference type="CDD" id="cd19049">
    <property type="entry name" value="LGIC_TM_anion"/>
    <property type="match status" value="1"/>
</dbReference>
<organism evidence="10 11">
    <name type="scientific">Ridgeia piscesae</name>
    <name type="common">Tubeworm</name>
    <dbReference type="NCBI Taxonomy" id="27915"/>
    <lineage>
        <taxon>Eukaryota</taxon>
        <taxon>Metazoa</taxon>
        <taxon>Spiralia</taxon>
        <taxon>Lophotrochozoa</taxon>
        <taxon>Annelida</taxon>
        <taxon>Polychaeta</taxon>
        <taxon>Sedentaria</taxon>
        <taxon>Canalipalpata</taxon>
        <taxon>Sabellida</taxon>
        <taxon>Siboglinidae</taxon>
        <taxon>Ridgeia</taxon>
    </lineage>
</organism>